<keyword evidence="1" id="KW-0812">Transmembrane</keyword>
<sequence length="68" mass="6942">MHFLDFIAGFGVSAVVGLLLGIVAITIIGPNTTGGAGLIILIGIAIAIVIGAVYRSFRPAKAPPEKRL</sequence>
<evidence type="ECO:0000256" key="1">
    <source>
        <dbReference type="SAM" id="Phobius"/>
    </source>
</evidence>
<dbReference type="AlphaFoldDB" id="A0A3P3F5E9"/>
<proteinExistence type="predicted"/>
<keyword evidence="1" id="KW-0472">Membrane</keyword>
<feature type="transmembrane region" description="Helical" evidence="1">
    <location>
        <begin position="35"/>
        <end position="57"/>
    </location>
</feature>
<keyword evidence="3" id="KW-1185">Reference proteome</keyword>
<comment type="caution">
    <text evidence="2">The sequence shown here is derived from an EMBL/GenBank/DDBJ whole genome shotgun (WGS) entry which is preliminary data.</text>
</comment>
<feature type="transmembrane region" description="Helical" evidence="1">
    <location>
        <begin position="7"/>
        <end position="29"/>
    </location>
</feature>
<dbReference type="Proteomes" id="UP000273786">
    <property type="component" value="Unassembled WGS sequence"/>
</dbReference>
<gene>
    <name evidence="2" type="ORF">EH240_28920</name>
</gene>
<evidence type="ECO:0000313" key="2">
    <source>
        <dbReference type="EMBL" id="RRH93627.1"/>
    </source>
</evidence>
<protein>
    <submittedName>
        <fullName evidence="2">Uncharacterized protein</fullName>
    </submittedName>
</protein>
<name>A0A3P3F5E9_9HYPH</name>
<reference evidence="2 3" key="1">
    <citation type="submission" date="2018-11" db="EMBL/GenBank/DDBJ databases">
        <title>the genome of Mesorhizobium tamadayense DSM 28320.</title>
        <authorList>
            <person name="Gao J."/>
        </authorList>
    </citation>
    <scope>NUCLEOTIDE SEQUENCE [LARGE SCALE GENOMIC DNA]</scope>
    <source>
        <strain evidence="2 3">DSM 28320</strain>
    </source>
</reference>
<organism evidence="2 3">
    <name type="scientific">Mesorhizobium tamadayense</name>
    <dbReference type="NCBI Taxonomy" id="425306"/>
    <lineage>
        <taxon>Bacteria</taxon>
        <taxon>Pseudomonadati</taxon>
        <taxon>Pseudomonadota</taxon>
        <taxon>Alphaproteobacteria</taxon>
        <taxon>Hyphomicrobiales</taxon>
        <taxon>Phyllobacteriaceae</taxon>
        <taxon>Mesorhizobium</taxon>
    </lineage>
</organism>
<evidence type="ECO:0000313" key="3">
    <source>
        <dbReference type="Proteomes" id="UP000273786"/>
    </source>
</evidence>
<dbReference type="EMBL" id="RQXT01000049">
    <property type="protein sequence ID" value="RRH93627.1"/>
    <property type="molecule type" value="Genomic_DNA"/>
</dbReference>
<keyword evidence="1" id="KW-1133">Transmembrane helix</keyword>
<accession>A0A3P3F5E9</accession>
<dbReference type="RefSeq" id="WP_125004992.1">
    <property type="nucleotide sequence ID" value="NZ_RQXT01000049.1"/>
</dbReference>